<keyword evidence="1" id="KW-0732">Signal</keyword>
<dbReference type="PhylomeDB" id="A0A167X7B6"/>
<evidence type="ECO:0000256" key="1">
    <source>
        <dbReference type="SAM" id="SignalP"/>
    </source>
</evidence>
<dbReference type="Proteomes" id="UP000076449">
    <property type="component" value="Chromosome I"/>
</dbReference>
<gene>
    <name evidence="2" type="ORF">EN45_026510</name>
</gene>
<evidence type="ECO:0000313" key="2">
    <source>
        <dbReference type="EMBL" id="KZN92493.1"/>
    </source>
</evidence>
<proteinExistence type="predicted"/>
<dbReference type="AlphaFoldDB" id="A0A167X7B6"/>
<name>A0A167X7B6_PENCH</name>
<accession>A0A167X7B6</accession>
<reference evidence="2" key="1">
    <citation type="journal article" date="2014" name="Genome Announc.">
        <title>Complete sequencing and chromosome-scale genome assembly of the industrial progenitor strain P2niaD18 from the penicillin producer Penicillium chrysogenum.</title>
        <authorList>
            <person name="Specht T."/>
            <person name="Dahlmann T.A."/>
            <person name="Zadra I."/>
            <person name="Kurnsteiner H."/>
            <person name="Kuck U."/>
        </authorList>
    </citation>
    <scope>NUCLEOTIDE SEQUENCE [LARGE SCALE GENOMIC DNA]</scope>
    <source>
        <strain evidence="2">P2niaD18</strain>
    </source>
</reference>
<organism evidence="2">
    <name type="scientific">Penicillium chrysogenum</name>
    <name type="common">Penicillium notatum</name>
    <dbReference type="NCBI Taxonomy" id="5076"/>
    <lineage>
        <taxon>Eukaryota</taxon>
        <taxon>Fungi</taxon>
        <taxon>Dikarya</taxon>
        <taxon>Ascomycota</taxon>
        <taxon>Pezizomycotina</taxon>
        <taxon>Eurotiomycetes</taxon>
        <taxon>Eurotiomycetidae</taxon>
        <taxon>Eurotiales</taxon>
        <taxon>Aspergillaceae</taxon>
        <taxon>Penicillium</taxon>
        <taxon>Penicillium chrysogenum species complex</taxon>
    </lineage>
</organism>
<evidence type="ECO:0008006" key="3">
    <source>
        <dbReference type="Google" id="ProtNLM"/>
    </source>
</evidence>
<feature type="chain" id="PRO_5007894308" description="Small secreted protein" evidence="1">
    <location>
        <begin position="20"/>
        <end position="137"/>
    </location>
</feature>
<feature type="signal peptide" evidence="1">
    <location>
        <begin position="1"/>
        <end position="19"/>
    </location>
</feature>
<sequence>MQISQFLLATGLFASSILAAPITSSDWTILDMKRVCNGENTSCTWTFGIDSGLDITDCTFIVEATDASHANGGPSTCGAYTVSSGWSGEFDPTNGFTTLSVANEEIGQIIWPAYTDEQLADGDVVKPDQSYPPTAFP</sequence>
<protein>
    <recommendedName>
        <fullName evidence="3">Small secreted protein</fullName>
    </recommendedName>
</protein>
<dbReference type="EMBL" id="CM002798">
    <property type="protein sequence ID" value="KZN92493.1"/>
    <property type="molecule type" value="Genomic_DNA"/>
</dbReference>